<name>A0ABP6L6Z7_9ACTN</name>
<evidence type="ECO:0000259" key="2">
    <source>
        <dbReference type="Pfam" id="PF07883"/>
    </source>
</evidence>
<dbReference type="RefSeq" id="WP_234516464.1">
    <property type="nucleotide sequence ID" value="NZ_BAAAUF010000008.1"/>
</dbReference>
<reference evidence="4" key="1">
    <citation type="journal article" date="2019" name="Int. J. Syst. Evol. Microbiol.">
        <title>The Global Catalogue of Microorganisms (GCM) 10K type strain sequencing project: providing services to taxonomists for standard genome sequencing and annotation.</title>
        <authorList>
            <consortium name="The Broad Institute Genomics Platform"/>
            <consortium name="The Broad Institute Genome Sequencing Center for Infectious Disease"/>
            <person name="Wu L."/>
            <person name="Ma J."/>
        </authorList>
    </citation>
    <scope>NUCLEOTIDE SEQUENCE [LARGE SCALE GENOMIC DNA]</scope>
    <source>
        <strain evidence="4">JCM 9091</strain>
    </source>
</reference>
<dbReference type="Gene3D" id="2.60.120.10">
    <property type="entry name" value="Jelly Rolls"/>
    <property type="match status" value="1"/>
</dbReference>
<evidence type="ECO:0000256" key="1">
    <source>
        <dbReference type="SAM" id="MobiDB-lite"/>
    </source>
</evidence>
<dbReference type="PANTHER" id="PTHR36114:SF1">
    <property type="entry name" value="16.7 KDA PROTEIN IN WHIE LOCUS"/>
    <property type="match status" value="1"/>
</dbReference>
<evidence type="ECO:0000313" key="4">
    <source>
        <dbReference type="Proteomes" id="UP001501532"/>
    </source>
</evidence>
<dbReference type="Pfam" id="PF07883">
    <property type="entry name" value="Cupin_2"/>
    <property type="match status" value="1"/>
</dbReference>
<dbReference type="InterPro" id="IPR016672">
    <property type="entry name" value="Polyketide_Synth_CurC_prd"/>
</dbReference>
<feature type="region of interest" description="Disordered" evidence="1">
    <location>
        <begin position="123"/>
        <end position="144"/>
    </location>
</feature>
<organism evidence="3 4">
    <name type="scientific">Streptomyces glomeratus</name>
    <dbReference type="NCBI Taxonomy" id="284452"/>
    <lineage>
        <taxon>Bacteria</taxon>
        <taxon>Bacillati</taxon>
        <taxon>Actinomycetota</taxon>
        <taxon>Actinomycetes</taxon>
        <taxon>Kitasatosporales</taxon>
        <taxon>Streptomycetaceae</taxon>
        <taxon>Streptomyces</taxon>
    </lineage>
</organism>
<proteinExistence type="predicted"/>
<gene>
    <name evidence="3" type="ORF">GCM10010448_10090</name>
</gene>
<dbReference type="EMBL" id="BAAAUF010000008">
    <property type="protein sequence ID" value="GAA3030077.1"/>
    <property type="molecule type" value="Genomic_DNA"/>
</dbReference>
<dbReference type="InterPro" id="IPR013096">
    <property type="entry name" value="Cupin_2"/>
</dbReference>
<sequence>MPPAPRTEPGKVAFADVEPNRRRGGDLRVLLSPKTCGATAGFMGAGTLLPGEFVSEHYHPYSEEFFYVVSGQMTLRLDGRPIKLSAGDSFMVPKNVRHRMDNDGDEDMFAVFFLGPLAPRPELGHVDTEELPGEGGLPQVGGHA</sequence>
<comment type="caution">
    <text evidence="3">The sequence shown here is derived from an EMBL/GenBank/DDBJ whole genome shotgun (WGS) entry which is preliminary data.</text>
</comment>
<dbReference type="PANTHER" id="PTHR36114">
    <property type="entry name" value="16.7 KDA PROTEIN IN WHIE LOCUS"/>
    <property type="match status" value="1"/>
</dbReference>
<evidence type="ECO:0000313" key="3">
    <source>
        <dbReference type="EMBL" id="GAA3030077.1"/>
    </source>
</evidence>
<dbReference type="InterPro" id="IPR052044">
    <property type="entry name" value="PKS_Associated_Protein"/>
</dbReference>
<feature type="domain" description="Cupin type-2" evidence="2">
    <location>
        <begin position="47"/>
        <end position="111"/>
    </location>
</feature>
<dbReference type="PIRSF" id="PIRSF016602">
    <property type="entry name" value="CurC_prd"/>
    <property type="match status" value="1"/>
</dbReference>
<dbReference type="SUPFAM" id="SSF51182">
    <property type="entry name" value="RmlC-like cupins"/>
    <property type="match status" value="1"/>
</dbReference>
<dbReference type="InterPro" id="IPR011051">
    <property type="entry name" value="RmlC_Cupin_sf"/>
</dbReference>
<dbReference type="CDD" id="cd06991">
    <property type="entry name" value="cupin_TcmJ-like"/>
    <property type="match status" value="1"/>
</dbReference>
<protein>
    <submittedName>
        <fullName evidence="3">Cupin domain-containing protein</fullName>
    </submittedName>
</protein>
<dbReference type="InterPro" id="IPR014710">
    <property type="entry name" value="RmlC-like_jellyroll"/>
</dbReference>
<keyword evidence="4" id="KW-1185">Reference proteome</keyword>
<dbReference type="Proteomes" id="UP001501532">
    <property type="component" value="Unassembled WGS sequence"/>
</dbReference>
<accession>A0ABP6L6Z7</accession>
<feature type="compositionally biased region" description="Gly residues" evidence="1">
    <location>
        <begin position="133"/>
        <end position="144"/>
    </location>
</feature>